<keyword evidence="1" id="KW-0175">Coiled coil</keyword>
<reference evidence="2 3" key="1">
    <citation type="submission" date="2016-10" db="EMBL/GenBank/DDBJ databases">
        <authorList>
            <person name="de Groot N.N."/>
        </authorList>
    </citation>
    <scope>NUCLEOTIDE SEQUENCE [LARGE SCALE GENOMIC DNA]</scope>
    <source>
        <strain evidence="2 3">743A</strain>
    </source>
</reference>
<accession>A0A1I6J8H0</accession>
<dbReference type="RefSeq" id="WP_092560029.1">
    <property type="nucleotide sequence ID" value="NZ_FOYZ01000005.1"/>
</dbReference>
<evidence type="ECO:0000256" key="1">
    <source>
        <dbReference type="SAM" id="Coils"/>
    </source>
</evidence>
<name>A0A1I6J8H0_9FIRM</name>
<dbReference type="EMBL" id="FOYZ01000005">
    <property type="protein sequence ID" value="SFR75254.1"/>
    <property type="molecule type" value="Genomic_DNA"/>
</dbReference>
<sequence>MAKKKEQNLEWLSILQNKKVPILTLDPKWHELFPEHIKTNTIRELEKKVKELLKEQGKLVNDIKDMKKLKQRLMGQIVANMGEGSEKSNEKSRAKKQDVSQKMILEINTKLEESNDQLLDMPYKIREANNLLLVECMKIWYENLSKNAEEIKALEQWIEKAREELKRNLLIKQDKEMMNEAIYTYMHDLLGSDTIDKFDVNMVGDK</sequence>
<evidence type="ECO:0000313" key="2">
    <source>
        <dbReference type="EMBL" id="SFR75254.1"/>
    </source>
</evidence>
<keyword evidence="3" id="KW-1185">Reference proteome</keyword>
<evidence type="ECO:0000313" key="3">
    <source>
        <dbReference type="Proteomes" id="UP000199659"/>
    </source>
</evidence>
<gene>
    <name evidence="2" type="ORF">SAMN05661086_01452</name>
</gene>
<feature type="coiled-coil region" evidence="1">
    <location>
        <begin position="35"/>
        <end position="62"/>
    </location>
</feature>
<protein>
    <submittedName>
        <fullName evidence="2">Uncharacterized protein</fullName>
    </submittedName>
</protein>
<dbReference type="OrthoDB" id="9784941at2"/>
<proteinExistence type="predicted"/>
<dbReference type="Proteomes" id="UP000199659">
    <property type="component" value="Unassembled WGS sequence"/>
</dbReference>
<organism evidence="2 3">
    <name type="scientific">Anaeromicropila populeti</name>
    <dbReference type="NCBI Taxonomy" id="37658"/>
    <lineage>
        <taxon>Bacteria</taxon>
        <taxon>Bacillati</taxon>
        <taxon>Bacillota</taxon>
        <taxon>Clostridia</taxon>
        <taxon>Lachnospirales</taxon>
        <taxon>Lachnospiraceae</taxon>
        <taxon>Anaeromicropila</taxon>
    </lineage>
</organism>
<dbReference type="STRING" id="37658.SAMN05661086_01452"/>
<dbReference type="AlphaFoldDB" id="A0A1I6J8H0"/>